<dbReference type="GeneID" id="6964597"/>
<protein>
    <recommendedName>
        <fullName evidence="18">Minor capsid protein</fullName>
    </recommendedName>
</protein>
<keyword evidence="14" id="KW-1038">Host endoplasmic reticulum</keyword>
<keyword evidence="12" id="KW-0238">DNA-binding</keyword>
<keyword evidence="11" id="KW-0426">Late protein</keyword>
<sequence>MGALLTVLAEVIELASVTGLSAESIISGEAFATAELLESHIANLVTYGGLTEAEALAATEVTTEAFEALQSLTPNFSQVFGAIAGIDIAANSSLFLGAAVAAALYPYNWDYSQPIAMANMDYPIVLYHPDFDIDFPGLRTLARFIHYISPEHWGADLFRAMGNYLYELLQRERRRQIDRMTRELARRSGEEVADRLARYFENARWAVTNAISTPVTIYRYLGDYYRALPGPNPIRARQLARSLGQEEPYRYDRFETEHGEPSFTPKQKSADYVERYEPPGGAYQRNTPDWMLPLILGLYGDISPSWGDTIERVEEEEKEEEDGPKKKKLRTVRGPKTNNKRRNRSTQRPNRPR</sequence>
<evidence type="ECO:0000256" key="3">
    <source>
        <dbReference type="ARBA" id="ARBA00004625"/>
    </source>
</evidence>
<evidence type="ECO:0000256" key="19">
    <source>
        <dbReference type="SAM" id="MobiDB-lite"/>
    </source>
</evidence>
<dbReference type="GO" id="GO:0003677">
    <property type="term" value="F:DNA binding"/>
    <property type="evidence" value="ECO:0007669"/>
    <property type="project" value="UniProtKB-KW"/>
</dbReference>
<dbReference type="PIRSF" id="PIRSF003377">
    <property type="entry name" value="Polyoma_coat2"/>
    <property type="match status" value="1"/>
</dbReference>
<keyword evidence="9 18" id="KW-0946">Virion</keyword>
<evidence type="ECO:0000256" key="11">
    <source>
        <dbReference type="ARBA" id="ARBA00022921"/>
    </source>
</evidence>
<evidence type="ECO:0000256" key="8">
    <source>
        <dbReference type="ARBA" id="ARBA00022707"/>
    </source>
</evidence>
<evidence type="ECO:0000256" key="12">
    <source>
        <dbReference type="ARBA" id="ARBA00023125"/>
    </source>
</evidence>
<organism evidence="20 21">
    <name type="scientific">Myotis polyomavirus VM-2008</name>
    <dbReference type="NCBI Taxonomy" id="563775"/>
    <lineage>
        <taxon>Viruses</taxon>
        <taxon>Monodnaviria</taxon>
        <taxon>Shotokuvirae</taxon>
        <taxon>Cossaviricota</taxon>
        <taxon>Papovaviricetes</taxon>
        <taxon>Sepolyvirales</taxon>
        <taxon>Polyomaviridae</taxon>
        <taxon>Betapolyomavirus</taxon>
        <taxon>Betapolyomavirus myolucifugus</taxon>
    </lineage>
</organism>
<evidence type="ECO:0000256" key="17">
    <source>
        <dbReference type="ARBA" id="ARBA00034499"/>
    </source>
</evidence>
<dbReference type="InterPro" id="IPR001070">
    <property type="entry name" value="Polyoma_coat_VP2"/>
</dbReference>
<dbReference type="Pfam" id="PF00761">
    <property type="entry name" value="Polyoma_coat2"/>
    <property type="match status" value="1"/>
</dbReference>
<keyword evidence="21" id="KW-1185">Reference proteome</keyword>
<accession>B6DZZ9</accession>
<comment type="subunit">
    <text evidence="17">Forms homooligomers, and heterooligomers with VP3 in the endoplasmic reticulum membrane. Interacts (via D1 domain) with VP1.</text>
</comment>
<evidence type="ECO:0000256" key="13">
    <source>
        <dbReference type="ARBA" id="ARBA00023136"/>
    </source>
</evidence>
<dbReference type="KEGG" id="vg:6964597"/>
<evidence type="ECO:0000256" key="9">
    <source>
        <dbReference type="ARBA" id="ARBA00022844"/>
    </source>
</evidence>
<dbReference type="RefSeq" id="YP_002261486.1">
    <property type="nucleotide sequence ID" value="NC_011310.1"/>
</dbReference>
<evidence type="ECO:0000256" key="10">
    <source>
        <dbReference type="ARBA" id="ARBA00022870"/>
    </source>
</evidence>
<proteinExistence type="inferred from homology"/>
<name>B6DZZ9_9POLY</name>
<keyword evidence="7" id="KW-1048">Host nucleus</keyword>
<feature type="compositionally biased region" description="Basic residues" evidence="19">
    <location>
        <begin position="325"/>
        <end position="353"/>
    </location>
</feature>
<dbReference type="GO" id="GO:0044167">
    <property type="term" value="C:host cell endoplasmic reticulum membrane"/>
    <property type="evidence" value="ECO:0007669"/>
    <property type="project" value="UniProtKB-SubCell"/>
</dbReference>
<dbReference type="GO" id="GO:0043657">
    <property type="term" value="C:host cell"/>
    <property type="evidence" value="ECO:0007669"/>
    <property type="project" value="GOC"/>
</dbReference>
<dbReference type="GO" id="GO:0042025">
    <property type="term" value="C:host cell nucleus"/>
    <property type="evidence" value="ECO:0007669"/>
    <property type="project" value="UniProtKB-SubCell"/>
</dbReference>
<dbReference type="Proteomes" id="UP000128324">
    <property type="component" value="Segment"/>
</dbReference>
<comment type="similarity">
    <text evidence="4 18">Belongs to the polyomaviruses capsid protein VP2 family.</text>
</comment>
<comment type="subcellular location">
    <subcellularLocation>
        <location evidence="3">Host endoplasmic reticulum membrane</location>
    </subcellularLocation>
    <subcellularLocation>
        <location evidence="1">Host nucleus</location>
    </subcellularLocation>
    <subcellularLocation>
        <location evidence="2">Virion</location>
    </subcellularLocation>
</comment>
<keyword evidence="6 18" id="KW-0167">Capsid protein</keyword>
<evidence type="ECO:0000256" key="5">
    <source>
        <dbReference type="ARBA" id="ARBA00022524"/>
    </source>
</evidence>
<dbReference type="OrthoDB" id="6378at10239"/>
<evidence type="ECO:0000256" key="1">
    <source>
        <dbReference type="ARBA" id="ARBA00004147"/>
    </source>
</evidence>
<evidence type="ECO:0000256" key="15">
    <source>
        <dbReference type="ARBA" id="ARBA00023288"/>
    </source>
</evidence>
<evidence type="ECO:0000256" key="16">
    <source>
        <dbReference type="ARBA" id="ARBA00023296"/>
    </source>
</evidence>
<evidence type="ECO:0000256" key="6">
    <source>
        <dbReference type="ARBA" id="ARBA00022561"/>
    </source>
</evidence>
<keyword evidence="13" id="KW-0472">Membrane</keyword>
<feature type="compositionally biased region" description="Acidic residues" evidence="19">
    <location>
        <begin position="313"/>
        <end position="322"/>
    </location>
</feature>
<keyword evidence="5" id="KW-1163">Viral penetration into host nucleus</keyword>
<evidence type="ECO:0000313" key="21">
    <source>
        <dbReference type="Proteomes" id="UP000128324"/>
    </source>
</evidence>
<keyword evidence="16" id="KW-1160">Virus entry into host cell</keyword>
<feature type="region of interest" description="Disordered" evidence="19">
    <location>
        <begin position="310"/>
        <end position="353"/>
    </location>
</feature>
<dbReference type="GO" id="GO:0075732">
    <property type="term" value="P:viral penetration into host nucleus"/>
    <property type="evidence" value="ECO:0007669"/>
    <property type="project" value="UniProtKB-KW"/>
</dbReference>
<dbReference type="GO" id="GO:0005198">
    <property type="term" value="F:structural molecule activity"/>
    <property type="evidence" value="ECO:0007669"/>
    <property type="project" value="UniProtKB-UniRule"/>
</dbReference>
<dbReference type="GO" id="GO:0046718">
    <property type="term" value="P:symbiont entry into host cell"/>
    <property type="evidence" value="ECO:0007669"/>
    <property type="project" value="UniProtKB-KW"/>
</dbReference>
<dbReference type="GO" id="GO:0019028">
    <property type="term" value="C:viral capsid"/>
    <property type="evidence" value="ECO:0007669"/>
    <property type="project" value="UniProtKB-UniRule"/>
</dbReference>
<keyword evidence="10" id="KW-1043">Host membrane</keyword>
<keyword evidence="15" id="KW-0449">Lipoprotein</keyword>
<evidence type="ECO:0000313" key="20">
    <source>
        <dbReference type="EMBL" id="ACI16486.1"/>
    </source>
</evidence>
<evidence type="ECO:0000256" key="18">
    <source>
        <dbReference type="PIRNR" id="PIRNR003377"/>
    </source>
</evidence>
<evidence type="ECO:0000256" key="7">
    <source>
        <dbReference type="ARBA" id="ARBA00022562"/>
    </source>
</evidence>
<keyword evidence="8" id="KW-0519">Myristate</keyword>
<evidence type="ECO:0000256" key="2">
    <source>
        <dbReference type="ARBA" id="ARBA00004328"/>
    </source>
</evidence>
<dbReference type="EMBL" id="FJ188392">
    <property type="protein sequence ID" value="ACI16486.1"/>
    <property type="molecule type" value="Genomic_DNA"/>
</dbReference>
<evidence type="ECO:0000256" key="14">
    <source>
        <dbReference type="ARBA" id="ARBA00023184"/>
    </source>
</evidence>
<evidence type="ECO:0000256" key="4">
    <source>
        <dbReference type="ARBA" id="ARBA00006444"/>
    </source>
</evidence>
<reference evidence="20 21" key="1">
    <citation type="journal article" date="2009" name="J. Gen. Virol.">
        <title>Detection of polyoma and corona viruses in bats of Canada.</title>
        <authorList>
            <person name="Misra V."/>
            <person name="Dumonceaux T."/>
            <person name="Dubois J."/>
            <person name="Willis C."/>
            <person name="Nadin-Davis S."/>
            <person name="Severini A."/>
            <person name="Wandeler A."/>
            <person name="Lindsay R."/>
            <person name="Artsob H."/>
        </authorList>
    </citation>
    <scope>NUCLEOTIDE SEQUENCE [LARGE SCALE GENOMIC DNA]</scope>
    <source>
        <strain evidence="20">14</strain>
    </source>
</reference>